<proteinExistence type="inferred from homology"/>
<dbReference type="GO" id="GO:0043022">
    <property type="term" value="F:ribosome binding"/>
    <property type="evidence" value="ECO:0007669"/>
    <property type="project" value="TreeGrafter"/>
</dbReference>
<feature type="domain" description="PPIase FKBP-type" evidence="14">
    <location>
        <begin position="161"/>
        <end position="249"/>
    </location>
</feature>
<reference evidence="15" key="1">
    <citation type="journal article" date="2014" name="Int. J. Syst. Evol. Microbiol.">
        <title>Complete genome sequence of Corynebacterium casei LMG S-19264T (=DSM 44701T), isolated from a smear-ripened cheese.</title>
        <authorList>
            <consortium name="US DOE Joint Genome Institute (JGI-PGF)"/>
            <person name="Walter F."/>
            <person name="Albersmeier A."/>
            <person name="Kalinowski J."/>
            <person name="Ruckert C."/>
        </authorList>
    </citation>
    <scope>NUCLEOTIDE SEQUENCE</scope>
    <source>
        <strain evidence="15">KCTC 22169</strain>
    </source>
</reference>
<comment type="catalytic activity">
    <reaction evidence="1 11 12">
        <text>[protein]-peptidylproline (omega=180) = [protein]-peptidylproline (omega=0)</text>
        <dbReference type="Rhea" id="RHEA:16237"/>
        <dbReference type="Rhea" id="RHEA-COMP:10747"/>
        <dbReference type="Rhea" id="RHEA-COMP:10748"/>
        <dbReference type="ChEBI" id="CHEBI:83833"/>
        <dbReference type="ChEBI" id="CHEBI:83834"/>
        <dbReference type="EC" id="5.2.1.8"/>
    </reaction>
</comment>
<dbReference type="SUPFAM" id="SSF102735">
    <property type="entry name" value="Trigger factor ribosome-binding domain"/>
    <property type="match status" value="1"/>
</dbReference>
<dbReference type="Pfam" id="PF05697">
    <property type="entry name" value="Trigger_N"/>
    <property type="match status" value="1"/>
</dbReference>
<dbReference type="GO" id="GO:0043335">
    <property type="term" value="P:protein unfolding"/>
    <property type="evidence" value="ECO:0007669"/>
    <property type="project" value="TreeGrafter"/>
</dbReference>
<evidence type="ECO:0000256" key="2">
    <source>
        <dbReference type="ARBA" id="ARBA00005464"/>
    </source>
</evidence>
<evidence type="ECO:0000256" key="12">
    <source>
        <dbReference type="PROSITE-ProRule" id="PRU00277"/>
    </source>
</evidence>
<evidence type="ECO:0000313" key="16">
    <source>
        <dbReference type="Proteomes" id="UP000626148"/>
    </source>
</evidence>
<evidence type="ECO:0000256" key="5">
    <source>
        <dbReference type="ARBA" id="ARBA00022618"/>
    </source>
</evidence>
<dbReference type="InterPro" id="IPR001179">
    <property type="entry name" value="PPIase_FKBP_dom"/>
</dbReference>
<evidence type="ECO:0000256" key="8">
    <source>
        <dbReference type="ARBA" id="ARBA00023235"/>
    </source>
</evidence>
<keyword evidence="16" id="KW-1185">Reference proteome</keyword>
<sequence length="437" mass="48214">MQVSVEATQGLERRLKVGVPASEVDNAVNQKLKETARRVRLDGFRPGKVPVSVVKQRFGDGIRAEVLQDVVRENYAKALSEEQLTPAGMPSIEFTQDKAGEDVEFVATFEVFPEVKLAEIEGYEFEKPAAEVTDADIDKMLDNLRQQRAEYKPVEREAKEGDQVKIDFVGKVDGEAFKGGSAEDQTLVLGSGSMIPGFEAGIEGMKAGETKAVEVTFPEDYGNKDLAGKSAVFDITVHEVAEAELPELNEEFFKAFGAEGTDLESFKVEVRKNMEREARNALQGKVKNDVIEKLLEDNPIDVPSALIDEEIGRLQQQAVQQFGGGAQMDPSSLPKELFQDQAERRVKIGLLMNELINSAELKADDEAVRAYIEDQASVYQDPQQVIDYYYSNAELLNQVRAVVVENAAIDYILSKSKVAESTVSYEDAVKSKSGEQG</sequence>
<dbReference type="Gene3D" id="3.10.50.40">
    <property type="match status" value="1"/>
</dbReference>
<keyword evidence="9 11" id="KW-0131">Cell cycle</keyword>
<dbReference type="InterPro" id="IPR036611">
    <property type="entry name" value="Trigger_fac_ribosome-bd_sf"/>
</dbReference>
<dbReference type="SUPFAM" id="SSF54534">
    <property type="entry name" value="FKBP-like"/>
    <property type="match status" value="1"/>
</dbReference>
<dbReference type="InterPro" id="IPR037041">
    <property type="entry name" value="Trigger_fac_C_sf"/>
</dbReference>
<dbReference type="GO" id="GO:0044183">
    <property type="term" value="F:protein folding chaperone"/>
    <property type="evidence" value="ECO:0007669"/>
    <property type="project" value="TreeGrafter"/>
</dbReference>
<dbReference type="FunFam" id="3.10.50.40:FF:000001">
    <property type="entry name" value="Trigger factor"/>
    <property type="match status" value="1"/>
</dbReference>
<dbReference type="HAMAP" id="MF_00303">
    <property type="entry name" value="Trigger_factor_Tig"/>
    <property type="match status" value="1"/>
</dbReference>
<organism evidence="15 16">
    <name type="scientific">Saccharospirillum salsuginis</name>
    <dbReference type="NCBI Taxonomy" id="418750"/>
    <lineage>
        <taxon>Bacteria</taxon>
        <taxon>Pseudomonadati</taxon>
        <taxon>Pseudomonadota</taxon>
        <taxon>Gammaproteobacteria</taxon>
        <taxon>Oceanospirillales</taxon>
        <taxon>Saccharospirillaceae</taxon>
        <taxon>Saccharospirillum</taxon>
    </lineage>
</organism>
<evidence type="ECO:0000256" key="6">
    <source>
        <dbReference type="ARBA" id="ARBA00023110"/>
    </source>
</evidence>
<evidence type="ECO:0000256" key="7">
    <source>
        <dbReference type="ARBA" id="ARBA00023186"/>
    </source>
</evidence>
<dbReference type="InterPro" id="IPR008881">
    <property type="entry name" value="Trigger_fac_ribosome-bd_bac"/>
</dbReference>
<dbReference type="Proteomes" id="UP000626148">
    <property type="component" value="Unassembled WGS sequence"/>
</dbReference>
<dbReference type="EMBL" id="BMXR01000004">
    <property type="protein sequence ID" value="GGX51641.1"/>
    <property type="molecule type" value="Genomic_DNA"/>
</dbReference>
<evidence type="ECO:0000256" key="9">
    <source>
        <dbReference type="ARBA" id="ARBA00023306"/>
    </source>
</evidence>
<evidence type="ECO:0000259" key="14">
    <source>
        <dbReference type="PROSITE" id="PS50059"/>
    </source>
</evidence>
<comment type="function">
    <text evidence="11">Involved in protein export. Acts as a chaperone by maintaining the newly synthesized protein in an open conformation. Functions as a peptidyl-prolyl cis-trans isomerase.</text>
</comment>
<dbReference type="Pfam" id="PF00254">
    <property type="entry name" value="FKBP_C"/>
    <property type="match status" value="1"/>
</dbReference>
<dbReference type="GO" id="GO:0003755">
    <property type="term" value="F:peptidyl-prolyl cis-trans isomerase activity"/>
    <property type="evidence" value="ECO:0007669"/>
    <property type="project" value="UniProtKB-UniRule"/>
</dbReference>
<keyword evidence="6 11" id="KW-0697">Rotamase</keyword>
<evidence type="ECO:0000256" key="10">
    <source>
        <dbReference type="ARBA" id="ARBA00029986"/>
    </source>
</evidence>
<dbReference type="PROSITE" id="PS50059">
    <property type="entry name" value="FKBP_PPIASE"/>
    <property type="match status" value="1"/>
</dbReference>
<name>A0A918K6W0_9GAMM</name>
<dbReference type="EC" id="5.2.1.8" evidence="3 11"/>
<protein>
    <recommendedName>
        <fullName evidence="4 11">Trigger factor</fullName>
        <shortName evidence="11">TF</shortName>
        <ecNumber evidence="3 11">5.2.1.8</ecNumber>
    </recommendedName>
    <alternativeName>
        <fullName evidence="10 11">PPIase</fullName>
    </alternativeName>
</protein>
<evidence type="ECO:0000256" key="1">
    <source>
        <dbReference type="ARBA" id="ARBA00000971"/>
    </source>
</evidence>
<evidence type="ECO:0000256" key="3">
    <source>
        <dbReference type="ARBA" id="ARBA00013194"/>
    </source>
</evidence>
<evidence type="ECO:0000313" key="15">
    <source>
        <dbReference type="EMBL" id="GGX51641.1"/>
    </source>
</evidence>
<comment type="similarity">
    <text evidence="2 11 13">Belongs to the FKBP-type PPIase family. Tig subfamily.</text>
</comment>
<comment type="caution">
    <text evidence="15">The sequence shown here is derived from an EMBL/GenBank/DDBJ whole genome shotgun (WGS) entry which is preliminary data.</text>
</comment>
<keyword evidence="8 11" id="KW-0413">Isomerase</keyword>
<dbReference type="PANTHER" id="PTHR30560:SF3">
    <property type="entry name" value="TRIGGER FACTOR-LIKE PROTEIN TIG, CHLOROPLASTIC"/>
    <property type="match status" value="1"/>
</dbReference>
<dbReference type="RefSeq" id="WP_189608274.1">
    <property type="nucleotide sequence ID" value="NZ_BMXR01000004.1"/>
</dbReference>
<reference evidence="15" key="2">
    <citation type="submission" date="2020-09" db="EMBL/GenBank/DDBJ databases">
        <authorList>
            <person name="Sun Q."/>
            <person name="Kim S."/>
        </authorList>
    </citation>
    <scope>NUCLEOTIDE SEQUENCE</scope>
    <source>
        <strain evidence="15">KCTC 22169</strain>
    </source>
</reference>
<dbReference type="Gene3D" id="1.10.3120.10">
    <property type="entry name" value="Trigger factor, C-terminal domain"/>
    <property type="match status" value="1"/>
</dbReference>
<dbReference type="PANTHER" id="PTHR30560">
    <property type="entry name" value="TRIGGER FACTOR CHAPERONE AND PEPTIDYL-PROLYL CIS/TRANS ISOMERASE"/>
    <property type="match status" value="1"/>
</dbReference>
<evidence type="ECO:0000256" key="4">
    <source>
        <dbReference type="ARBA" id="ARBA00016902"/>
    </source>
</evidence>
<gene>
    <name evidence="11 15" type="primary">tig</name>
    <name evidence="15" type="ORF">GCM10007392_18660</name>
</gene>
<dbReference type="InterPro" id="IPR005215">
    <property type="entry name" value="Trig_fac"/>
</dbReference>
<dbReference type="GO" id="GO:0015031">
    <property type="term" value="P:protein transport"/>
    <property type="evidence" value="ECO:0007669"/>
    <property type="project" value="UniProtKB-UniRule"/>
</dbReference>
<keyword evidence="7 11" id="KW-0143">Chaperone</keyword>
<dbReference type="InterPro" id="IPR046357">
    <property type="entry name" value="PPIase_dom_sf"/>
</dbReference>
<evidence type="ECO:0000256" key="13">
    <source>
        <dbReference type="RuleBase" id="RU003914"/>
    </source>
</evidence>
<dbReference type="Pfam" id="PF05698">
    <property type="entry name" value="Trigger_C"/>
    <property type="match status" value="1"/>
</dbReference>
<dbReference type="Gene3D" id="3.30.70.1050">
    <property type="entry name" value="Trigger factor ribosome-binding domain"/>
    <property type="match status" value="1"/>
</dbReference>
<comment type="subcellular location">
    <subcellularLocation>
        <location evidence="11">Cytoplasm</location>
    </subcellularLocation>
    <text evidence="11">About half TF is bound to the ribosome near the polypeptide exit tunnel while the other half is free in the cytoplasm.</text>
</comment>
<dbReference type="InterPro" id="IPR027304">
    <property type="entry name" value="Trigger_fact/SurA_dom_sf"/>
</dbReference>
<dbReference type="AlphaFoldDB" id="A0A918K6W0"/>
<dbReference type="SUPFAM" id="SSF109998">
    <property type="entry name" value="Triger factor/SurA peptide-binding domain-like"/>
    <property type="match status" value="1"/>
</dbReference>
<keyword evidence="11" id="KW-0963">Cytoplasm</keyword>
<accession>A0A918K6W0</accession>
<dbReference type="PIRSF" id="PIRSF003095">
    <property type="entry name" value="Trigger_factor"/>
    <property type="match status" value="1"/>
</dbReference>
<evidence type="ECO:0000256" key="11">
    <source>
        <dbReference type="HAMAP-Rule" id="MF_00303"/>
    </source>
</evidence>
<dbReference type="NCBIfam" id="TIGR00115">
    <property type="entry name" value="tig"/>
    <property type="match status" value="1"/>
</dbReference>
<dbReference type="GO" id="GO:0051301">
    <property type="term" value="P:cell division"/>
    <property type="evidence" value="ECO:0007669"/>
    <property type="project" value="UniProtKB-KW"/>
</dbReference>
<keyword evidence="5 11" id="KW-0132">Cell division</keyword>
<dbReference type="GO" id="GO:0051083">
    <property type="term" value="P:'de novo' cotranslational protein folding"/>
    <property type="evidence" value="ECO:0007669"/>
    <property type="project" value="TreeGrafter"/>
</dbReference>
<dbReference type="GO" id="GO:0005737">
    <property type="term" value="C:cytoplasm"/>
    <property type="evidence" value="ECO:0007669"/>
    <property type="project" value="UniProtKB-SubCell"/>
</dbReference>
<dbReference type="InterPro" id="IPR008880">
    <property type="entry name" value="Trigger_fac_C"/>
</dbReference>
<comment type="domain">
    <text evidence="11">Consists of 3 domains; the N-terminus binds the ribosome, the middle domain has PPIase activity, while the C-terminus has intrinsic chaperone activity on its own.</text>
</comment>